<protein>
    <submittedName>
        <fullName evidence="2">Uncharacterized protein</fullName>
    </submittedName>
</protein>
<keyword evidence="1" id="KW-0472">Membrane</keyword>
<feature type="transmembrane region" description="Helical" evidence="1">
    <location>
        <begin position="12"/>
        <end position="36"/>
    </location>
</feature>
<keyword evidence="1" id="KW-0812">Transmembrane</keyword>
<accession>A0A6J5MEP8</accession>
<reference evidence="2" key="1">
    <citation type="submission" date="2020-04" db="EMBL/GenBank/DDBJ databases">
        <authorList>
            <person name="Chiriac C."/>
            <person name="Salcher M."/>
            <person name="Ghai R."/>
            <person name="Kavagutti S V."/>
        </authorList>
    </citation>
    <scope>NUCLEOTIDE SEQUENCE</scope>
</reference>
<name>A0A6J5MEP8_9CAUD</name>
<proteinExistence type="predicted"/>
<evidence type="ECO:0000256" key="1">
    <source>
        <dbReference type="SAM" id="Phobius"/>
    </source>
</evidence>
<organism evidence="2">
    <name type="scientific">uncultured Caudovirales phage</name>
    <dbReference type="NCBI Taxonomy" id="2100421"/>
    <lineage>
        <taxon>Viruses</taxon>
        <taxon>Duplodnaviria</taxon>
        <taxon>Heunggongvirae</taxon>
        <taxon>Uroviricota</taxon>
        <taxon>Caudoviricetes</taxon>
        <taxon>Peduoviridae</taxon>
        <taxon>Maltschvirus</taxon>
        <taxon>Maltschvirus maltsch</taxon>
    </lineage>
</organism>
<gene>
    <name evidence="2" type="ORF">UFOVP449_208</name>
</gene>
<dbReference type="EMBL" id="LR796420">
    <property type="protein sequence ID" value="CAB4143516.1"/>
    <property type="molecule type" value="Genomic_DNA"/>
</dbReference>
<keyword evidence="1" id="KW-1133">Transmembrane helix</keyword>
<evidence type="ECO:0000313" key="2">
    <source>
        <dbReference type="EMBL" id="CAB4143516.1"/>
    </source>
</evidence>
<sequence length="137" mass="15741">MAYGRKQNMNTQLAFAFGMLTMVAVSMLVVIVVGMVKVIRLARKVQHIQSELDRTVTHIYHKIEQDSAGLHGRVDNEVRSLVEEVHNMQRYIDSRFDKFENRIKSMPAKPIESAEPDMTALDTVIEKTKNKKQLLKD</sequence>